<dbReference type="InterPro" id="IPR037147">
    <property type="entry name" value="Ribosomal_bL28_sf"/>
</dbReference>
<accession>A0A0M4LYX5</accession>
<dbReference type="GO" id="GO:1990904">
    <property type="term" value="C:ribonucleoprotein complex"/>
    <property type="evidence" value="ECO:0007669"/>
    <property type="project" value="UniProtKB-KW"/>
</dbReference>
<dbReference type="Pfam" id="PF00471">
    <property type="entry name" value="Ribosomal_L33"/>
    <property type="match status" value="1"/>
</dbReference>
<dbReference type="GO" id="GO:0003735">
    <property type="term" value="F:structural constituent of ribosome"/>
    <property type="evidence" value="ECO:0007669"/>
    <property type="project" value="InterPro"/>
</dbReference>
<dbReference type="InterPro" id="IPR001705">
    <property type="entry name" value="Ribosomal_bL33"/>
</dbReference>
<dbReference type="AlphaFoldDB" id="A0A0M4LYX5"/>
<keyword evidence="4 6" id="KW-0687">Ribonucleoprotein</keyword>
<protein>
    <recommendedName>
        <fullName evidence="5 6">Large ribosomal subunit protein bL28</fullName>
    </recommendedName>
</protein>
<dbReference type="InterPro" id="IPR026569">
    <property type="entry name" value="Ribosomal_bL28"/>
</dbReference>
<evidence type="ECO:0000256" key="2">
    <source>
        <dbReference type="ARBA" id="ARBA00008760"/>
    </source>
</evidence>
<dbReference type="GO" id="GO:0005840">
    <property type="term" value="C:ribosome"/>
    <property type="evidence" value="ECO:0007669"/>
    <property type="project" value="UniProtKB-KW"/>
</dbReference>
<dbReference type="Proteomes" id="UP000451386">
    <property type="component" value="Unassembled WGS sequence"/>
</dbReference>
<organism evidence="7 8">
    <name type="scientific">Bifidobacterium bifidum</name>
    <dbReference type="NCBI Taxonomy" id="1681"/>
    <lineage>
        <taxon>Bacteria</taxon>
        <taxon>Bacillati</taxon>
        <taxon>Actinomycetota</taxon>
        <taxon>Actinomycetes</taxon>
        <taxon>Bifidobacteriales</taxon>
        <taxon>Bifidobacteriaceae</taxon>
        <taxon>Bifidobacterium</taxon>
    </lineage>
</organism>
<comment type="similarity">
    <text evidence="2 6">Belongs to the bacterial ribosomal protein bL28 family.</text>
</comment>
<dbReference type="Gene3D" id="2.30.170.40">
    <property type="entry name" value="Ribosomal protein L28/L24"/>
    <property type="match status" value="1"/>
</dbReference>
<dbReference type="Pfam" id="PF00830">
    <property type="entry name" value="Ribosomal_L28"/>
    <property type="match status" value="1"/>
</dbReference>
<evidence type="ECO:0000313" key="8">
    <source>
        <dbReference type="Proteomes" id="UP000451386"/>
    </source>
</evidence>
<dbReference type="InterPro" id="IPR011332">
    <property type="entry name" value="Ribosomal_zn-bd"/>
</dbReference>
<dbReference type="HAMAP" id="MF_00373">
    <property type="entry name" value="Ribosomal_bL28"/>
    <property type="match status" value="1"/>
</dbReference>
<dbReference type="Gene3D" id="2.20.28.120">
    <property type="entry name" value="Ribosomal protein L33"/>
    <property type="match status" value="1"/>
</dbReference>
<evidence type="ECO:0000256" key="5">
    <source>
        <dbReference type="ARBA" id="ARBA00035174"/>
    </source>
</evidence>
<dbReference type="PANTHER" id="PTHR13528">
    <property type="entry name" value="39S RIBOSOMAL PROTEIN L28, MITOCHONDRIAL"/>
    <property type="match status" value="1"/>
</dbReference>
<dbReference type="GO" id="GO:0006412">
    <property type="term" value="P:translation"/>
    <property type="evidence" value="ECO:0007669"/>
    <property type="project" value="UniProtKB-UniRule"/>
</dbReference>
<gene>
    <name evidence="6 7" type="primary">rpmB</name>
    <name evidence="7" type="ORF">GBA83_07260</name>
</gene>
<keyword evidence="3 6" id="KW-0689">Ribosomal protein</keyword>
<dbReference type="FunFam" id="2.30.170.40:FF:000001">
    <property type="entry name" value="50S ribosomal protein L28"/>
    <property type="match status" value="1"/>
</dbReference>
<dbReference type="SUPFAM" id="SSF143800">
    <property type="entry name" value="L28p-like"/>
    <property type="match status" value="1"/>
</dbReference>
<evidence type="ECO:0000256" key="1">
    <source>
        <dbReference type="ARBA" id="ARBA00007596"/>
    </source>
</evidence>
<evidence type="ECO:0000313" key="7">
    <source>
        <dbReference type="EMBL" id="KAB7486477.1"/>
    </source>
</evidence>
<evidence type="ECO:0000256" key="6">
    <source>
        <dbReference type="HAMAP-Rule" id="MF_00373"/>
    </source>
</evidence>
<evidence type="ECO:0000256" key="4">
    <source>
        <dbReference type="ARBA" id="ARBA00023274"/>
    </source>
</evidence>
<dbReference type="InterPro" id="IPR001383">
    <property type="entry name" value="Ribosomal_bL28_bact-type"/>
</dbReference>
<name>A0A0M4LYX5_BIFBI</name>
<proteinExistence type="inferred from homology"/>
<dbReference type="PANTHER" id="PTHR13528:SF2">
    <property type="entry name" value="LARGE RIBOSOMAL SUBUNIT PROTEIN BL28M"/>
    <property type="match status" value="1"/>
</dbReference>
<dbReference type="NCBIfam" id="TIGR00009">
    <property type="entry name" value="L28"/>
    <property type="match status" value="1"/>
</dbReference>
<dbReference type="NCBIfam" id="TIGR01023">
    <property type="entry name" value="rpmG_bact"/>
    <property type="match status" value="1"/>
</dbReference>
<dbReference type="GO" id="GO:0005737">
    <property type="term" value="C:cytoplasm"/>
    <property type="evidence" value="ECO:0007669"/>
    <property type="project" value="UniProtKB-ARBA"/>
</dbReference>
<comment type="similarity">
    <text evidence="1">Belongs to the bacterial ribosomal protein bL33 family.</text>
</comment>
<sequence>MIAFLFDNDYHYDILASMSKQCQILGTRASTGNRVSHSHRKTRRRFNPNLQTKRYWVPSLGRHVTLTVSVKGMKTIDRIGIEAALARIRRNTPDRLKLTKFDPVVRKRVTFRETR</sequence>
<dbReference type="InterPro" id="IPR034704">
    <property type="entry name" value="Ribosomal_bL28/bL31-like_sf"/>
</dbReference>
<comment type="caution">
    <text evidence="7">The sequence shown here is derived from an EMBL/GenBank/DDBJ whole genome shotgun (WGS) entry which is preliminary data.</text>
</comment>
<dbReference type="InterPro" id="IPR038584">
    <property type="entry name" value="Ribosomal_bL33_sf"/>
</dbReference>
<evidence type="ECO:0000256" key="3">
    <source>
        <dbReference type="ARBA" id="ARBA00022980"/>
    </source>
</evidence>
<reference evidence="7 8" key="1">
    <citation type="journal article" date="2019" name="Nat. Med.">
        <title>A library of human gut bacterial isolates paired with longitudinal multiomics data enables mechanistic microbiome research.</title>
        <authorList>
            <person name="Poyet M."/>
            <person name="Groussin M."/>
            <person name="Gibbons S.M."/>
            <person name="Avila-Pacheco J."/>
            <person name="Jiang X."/>
            <person name="Kearney S.M."/>
            <person name="Perrotta A.R."/>
            <person name="Berdy B."/>
            <person name="Zhao S."/>
            <person name="Lieberman T.D."/>
            <person name="Swanson P.K."/>
            <person name="Smith M."/>
            <person name="Roesemann S."/>
            <person name="Alexander J.E."/>
            <person name="Rich S.A."/>
            <person name="Livny J."/>
            <person name="Vlamakis H."/>
            <person name="Clish C."/>
            <person name="Bullock K."/>
            <person name="Deik A."/>
            <person name="Scott J."/>
            <person name="Pierce K.A."/>
            <person name="Xavier R.J."/>
            <person name="Alm E.J."/>
        </authorList>
    </citation>
    <scope>NUCLEOTIDE SEQUENCE [LARGE SCALE GENOMIC DNA]</scope>
    <source>
        <strain evidence="7 8">BIOML-A13</strain>
    </source>
</reference>
<dbReference type="EMBL" id="WDOP01000005">
    <property type="protein sequence ID" value="KAB7486477.1"/>
    <property type="molecule type" value="Genomic_DNA"/>
</dbReference>
<dbReference type="SUPFAM" id="SSF57829">
    <property type="entry name" value="Zn-binding ribosomal proteins"/>
    <property type="match status" value="1"/>
</dbReference>